<sequence>MNYHIATLQDIPTIQALAHKIWARTYAEILSPAQMTYMLDMMYGTPALAAQITDDHYTFLVFREEDQPAGYAAFSPHAEQGVYKLHKIYLDTDLQGKGLGKTMMNTVKDLVAEKGAHTLELDVNRHNKALYFYKKQGFAVVGEKDTHIGNDYYMNDYVMRIPL</sequence>
<gene>
    <name evidence="4" type="ORF">DCC81_13375</name>
</gene>
<protein>
    <submittedName>
        <fullName evidence="4">GNAT family N-acetyltransferase</fullName>
    </submittedName>
</protein>
<evidence type="ECO:0000313" key="4">
    <source>
        <dbReference type="EMBL" id="PUZ25292.1"/>
    </source>
</evidence>
<dbReference type="SUPFAM" id="SSF55729">
    <property type="entry name" value="Acyl-CoA N-acyltransferases (Nat)"/>
    <property type="match status" value="1"/>
</dbReference>
<evidence type="ECO:0000256" key="2">
    <source>
        <dbReference type="ARBA" id="ARBA00023315"/>
    </source>
</evidence>
<dbReference type="PANTHER" id="PTHR43877:SF2">
    <property type="entry name" value="AMINOALKYLPHOSPHONATE N-ACETYLTRANSFERASE-RELATED"/>
    <property type="match status" value="1"/>
</dbReference>
<name>A0A2T7BG78_9BACT</name>
<dbReference type="CDD" id="cd04301">
    <property type="entry name" value="NAT_SF"/>
    <property type="match status" value="1"/>
</dbReference>
<evidence type="ECO:0000256" key="1">
    <source>
        <dbReference type="ARBA" id="ARBA00022679"/>
    </source>
</evidence>
<keyword evidence="5" id="KW-1185">Reference proteome</keyword>
<dbReference type="Proteomes" id="UP000244450">
    <property type="component" value="Unassembled WGS sequence"/>
</dbReference>
<evidence type="ECO:0000259" key="3">
    <source>
        <dbReference type="PROSITE" id="PS51186"/>
    </source>
</evidence>
<dbReference type="Gene3D" id="3.40.630.30">
    <property type="match status" value="1"/>
</dbReference>
<dbReference type="Pfam" id="PF13673">
    <property type="entry name" value="Acetyltransf_10"/>
    <property type="match status" value="1"/>
</dbReference>
<dbReference type="InterPro" id="IPR000182">
    <property type="entry name" value="GNAT_dom"/>
</dbReference>
<organism evidence="4 5">
    <name type="scientific">Chitinophaga parva</name>
    <dbReference type="NCBI Taxonomy" id="2169414"/>
    <lineage>
        <taxon>Bacteria</taxon>
        <taxon>Pseudomonadati</taxon>
        <taxon>Bacteroidota</taxon>
        <taxon>Chitinophagia</taxon>
        <taxon>Chitinophagales</taxon>
        <taxon>Chitinophagaceae</taxon>
        <taxon>Chitinophaga</taxon>
    </lineage>
</organism>
<dbReference type="InterPro" id="IPR016181">
    <property type="entry name" value="Acyl_CoA_acyltransferase"/>
</dbReference>
<dbReference type="PROSITE" id="PS51186">
    <property type="entry name" value="GNAT"/>
    <property type="match status" value="1"/>
</dbReference>
<proteinExistence type="predicted"/>
<evidence type="ECO:0000313" key="5">
    <source>
        <dbReference type="Proteomes" id="UP000244450"/>
    </source>
</evidence>
<dbReference type="OrthoDB" id="9800604at2"/>
<keyword evidence="2" id="KW-0012">Acyltransferase</keyword>
<dbReference type="EMBL" id="QCYK01000002">
    <property type="protein sequence ID" value="PUZ25292.1"/>
    <property type="molecule type" value="Genomic_DNA"/>
</dbReference>
<dbReference type="AlphaFoldDB" id="A0A2T7BG78"/>
<feature type="domain" description="N-acetyltransferase" evidence="3">
    <location>
        <begin position="1"/>
        <end position="163"/>
    </location>
</feature>
<dbReference type="PANTHER" id="PTHR43877">
    <property type="entry name" value="AMINOALKYLPHOSPHONATE N-ACETYLTRANSFERASE-RELATED-RELATED"/>
    <property type="match status" value="1"/>
</dbReference>
<dbReference type="GO" id="GO:0016747">
    <property type="term" value="F:acyltransferase activity, transferring groups other than amino-acyl groups"/>
    <property type="evidence" value="ECO:0007669"/>
    <property type="project" value="InterPro"/>
</dbReference>
<reference evidence="4 5" key="1">
    <citation type="submission" date="2018-04" db="EMBL/GenBank/DDBJ databases">
        <title>Chitinophaga fuyangensis sp. nov., isolated from soil in a chemical factory.</title>
        <authorList>
            <person name="Chen K."/>
        </authorList>
    </citation>
    <scope>NUCLEOTIDE SEQUENCE [LARGE SCALE GENOMIC DNA]</scope>
    <source>
        <strain evidence="4 5">LY-1</strain>
    </source>
</reference>
<keyword evidence="1 4" id="KW-0808">Transferase</keyword>
<dbReference type="InterPro" id="IPR050832">
    <property type="entry name" value="Bact_Acetyltransf"/>
</dbReference>
<dbReference type="RefSeq" id="WP_108687130.1">
    <property type="nucleotide sequence ID" value="NZ_QCYK01000002.1"/>
</dbReference>
<accession>A0A2T7BG78</accession>
<comment type="caution">
    <text evidence="4">The sequence shown here is derived from an EMBL/GenBank/DDBJ whole genome shotgun (WGS) entry which is preliminary data.</text>
</comment>